<dbReference type="Proteomes" id="UP000694865">
    <property type="component" value="Unplaced"/>
</dbReference>
<keyword evidence="4" id="KW-0812">Transmembrane</keyword>
<dbReference type="InterPro" id="IPR008428">
    <property type="entry name" value="Chond_GalNAc"/>
</dbReference>
<sequence length="351" mass="40544">MYEVLRWAYFNEKYLFENLDDDPRIGLIGSFKFDVQDVLQQALDFVNKDSDEEYRLFNLLNGYRRVDPAKGAEYILDLELEKVDEISTVIDRKLLYLVRPFHNLQLLSRKFGKTNQNVNFIIPLSKVTDRLKDFMANYEKICLKTKEYTSLLAVLFPGTTDDGRRQVEQVKGLFYKYQKQYPEAVISYIETQGEFSRAAGLDIGAKQFSAESLLFFCDVDVDFDAAFLDRCRHNSVLGEQAYYPIVFSQYNPELVYQGSAKIPKETSKDIHKHNGFWIHYGYGMVCLHNQDYRAVGGFDLSIRGWGGEDTDLYERHIKLTKNFNSQLSCSVPAMKLDAALGIGKVFALAYH</sequence>
<reference evidence="11" key="1">
    <citation type="submission" date="2025-08" db="UniProtKB">
        <authorList>
            <consortium name="RefSeq"/>
        </authorList>
    </citation>
    <scope>IDENTIFICATION</scope>
    <source>
        <tissue evidence="11">Testes</tissue>
    </source>
</reference>
<evidence type="ECO:0000256" key="6">
    <source>
        <dbReference type="ARBA" id="ARBA00022989"/>
    </source>
</evidence>
<keyword evidence="10" id="KW-1185">Reference proteome</keyword>
<evidence type="ECO:0000256" key="8">
    <source>
        <dbReference type="ARBA" id="ARBA00023136"/>
    </source>
</evidence>
<evidence type="ECO:0000256" key="2">
    <source>
        <dbReference type="ARBA" id="ARBA00009239"/>
    </source>
</evidence>
<dbReference type="InterPro" id="IPR051227">
    <property type="entry name" value="CS_glycosyltransferase"/>
</dbReference>
<keyword evidence="5 9" id="KW-0735">Signal-anchor</keyword>
<dbReference type="SUPFAM" id="SSF53448">
    <property type="entry name" value="Nucleotide-diphospho-sugar transferases"/>
    <property type="match status" value="1"/>
</dbReference>
<organism evidence="10 11">
    <name type="scientific">Saccoglossus kowalevskii</name>
    <name type="common">Acorn worm</name>
    <dbReference type="NCBI Taxonomy" id="10224"/>
    <lineage>
        <taxon>Eukaryota</taxon>
        <taxon>Metazoa</taxon>
        <taxon>Hemichordata</taxon>
        <taxon>Enteropneusta</taxon>
        <taxon>Harrimaniidae</taxon>
        <taxon>Saccoglossus</taxon>
    </lineage>
</organism>
<dbReference type="InterPro" id="IPR029044">
    <property type="entry name" value="Nucleotide-diphossugar_trans"/>
</dbReference>
<dbReference type="GeneID" id="102804470"/>
<keyword evidence="6" id="KW-1133">Transmembrane helix</keyword>
<gene>
    <name evidence="11" type="primary">LOC102804470</name>
</gene>
<keyword evidence="7 9" id="KW-0333">Golgi apparatus</keyword>
<comment type="subcellular location">
    <subcellularLocation>
        <location evidence="1 9">Golgi apparatus</location>
        <location evidence="1 9">Golgi stack membrane</location>
        <topology evidence="1 9">Single-pass type II membrane protein</topology>
    </subcellularLocation>
</comment>
<comment type="similarity">
    <text evidence="2 9">Belongs to the chondroitin N-acetylgalactosaminyltransferase family.</text>
</comment>
<dbReference type="Pfam" id="PF05679">
    <property type="entry name" value="CHGN"/>
    <property type="match status" value="1"/>
</dbReference>
<dbReference type="Gene3D" id="3.90.550.10">
    <property type="entry name" value="Spore Coat Polysaccharide Biosynthesis Protein SpsA, Chain A"/>
    <property type="match status" value="1"/>
</dbReference>
<evidence type="ECO:0000256" key="5">
    <source>
        <dbReference type="ARBA" id="ARBA00022968"/>
    </source>
</evidence>
<evidence type="ECO:0000256" key="4">
    <source>
        <dbReference type="ARBA" id="ARBA00022692"/>
    </source>
</evidence>
<accession>A0ABM0M244</accession>
<dbReference type="PANTHER" id="PTHR12369">
    <property type="entry name" value="CHONDROITIN SYNTHASE"/>
    <property type="match status" value="1"/>
</dbReference>
<protein>
    <recommendedName>
        <fullName evidence="9">Hexosyltransferase</fullName>
        <ecNumber evidence="9">2.4.1.-</ecNumber>
    </recommendedName>
</protein>
<evidence type="ECO:0000256" key="9">
    <source>
        <dbReference type="RuleBase" id="RU364016"/>
    </source>
</evidence>
<dbReference type="EC" id="2.4.1.-" evidence="9"/>
<evidence type="ECO:0000313" key="10">
    <source>
        <dbReference type="Proteomes" id="UP000694865"/>
    </source>
</evidence>
<evidence type="ECO:0000256" key="7">
    <source>
        <dbReference type="ARBA" id="ARBA00023034"/>
    </source>
</evidence>
<proteinExistence type="inferred from homology"/>
<evidence type="ECO:0000256" key="1">
    <source>
        <dbReference type="ARBA" id="ARBA00004447"/>
    </source>
</evidence>
<keyword evidence="8" id="KW-0472">Membrane</keyword>
<dbReference type="RefSeq" id="XP_006814085.1">
    <property type="nucleotide sequence ID" value="XM_006814022.1"/>
</dbReference>
<dbReference type="PANTHER" id="PTHR12369:SF11">
    <property type="entry name" value="HEXOSYLTRANSFERASE"/>
    <property type="match status" value="1"/>
</dbReference>
<evidence type="ECO:0000313" key="11">
    <source>
        <dbReference type="RefSeq" id="XP_006814085.1"/>
    </source>
</evidence>
<name>A0ABM0M244_SACKO</name>
<evidence type="ECO:0000256" key="3">
    <source>
        <dbReference type="ARBA" id="ARBA00022679"/>
    </source>
</evidence>
<keyword evidence="3 9" id="KW-0808">Transferase</keyword>